<dbReference type="EMBL" id="CAFBLE010000014">
    <property type="protein sequence ID" value="CAB4875000.1"/>
    <property type="molecule type" value="Genomic_DNA"/>
</dbReference>
<gene>
    <name evidence="1" type="ORF">UFOPK2289_00578</name>
    <name evidence="2" type="ORF">UFOPK2822_00611</name>
    <name evidence="3" type="ORF">UFOPK3346_01271</name>
    <name evidence="4" type="ORF">UFOPK3670_01317</name>
</gene>
<dbReference type="AlphaFoldDB" id="A0A6J7E1M4"/>
<name>A0A6J7E1M4_9ZZZZ</name>
<evidence type="ECO:0000313" key="2">
    <source>
        <dbReference type="EMBL" id="CAB4747750.1"/>
    </source>
</evidence>
<accession>A0A6J7E1M4</accession>
<dbReference type="EMBL" id="CAFBMV010000012">
    <property type="protein sequence ID" value="CAB4931510.1"/>
    <property type="molecule type" value="Genomic_DNA"/>
</dbReference>
<evidence type="ECO:0000313" key="3">
    <source>
        <dbReference type="EMBL" id="CAB4875000.1"/>
    </source>
</evidence>
<organism evidence="3">
    <name type="scientific">freshwater metagenome</name>
    <dbReference type="NCBI Taxonomy" id="449393"/>
    <lineage>
        <taxon>unclassified sequences</taxon>
        <taxon>metagenomes</taxon>
        <taxon>ecological metagenomes</taxon>
    </lineage>
</organism>
<protein>
    <submittedName>
        <fullName evidence="3">Unannotated protein</fullName>
    </submittedName>
</protein>
<proteinExistence type="predicted"/>
<reference evidence="3" key="1">
    <citation type="submission" date="2020-05" db="EMBL/GenBank/DDBJ databases">
        <authorList>
            <person name="Chiriac C."/>
            <person name="Salcher M."/>
            <person name="Ghai R."/>
            <person name="Kavagutti S V."/>
        </authorList>
    </citation>
    <scope>NUCLEOTIDE SEQUENCE</scope>
</reference>
<evidence type="ECO:0000313" key="1">
    <source>
        <dbReference type="EMBL" id="CAB4661876.1"/>
    </source>
</evidence>
<evidence type="ECO:0000313" key="4">
    <source>
        <dbReference type="EMBL" id="CAB4931510.1"/>
    </source>
</evidence>
<dbReference type="EMBL" id="CAEZZC010000006">
    <property type="protein sequence ID" value="CAB4747750.1"/>
    <property type="molecule type" value="Genomic_DNA"/>
</dbReference>
<sequence>MGTRIKGKAIAVTVAMLLIFTTQGAYAGALKVWPPPKSEKWTLDTNLYFRIPSAAEQKKVLQNKYEKKISPEAMKTAICHKYACGVIQVIATLGCKWWEIDSVVSRSVSLTDKSQVRLGTIRTIFGSSTPHQKVTVWMVSREPLQQKMYTTLQDIYCYQTEPTEKLPSNKYTRIVVPTPASLETPSETPTPQNS</sequence>
<dbReference type="EMBL" id="CAEZWT010000011">
    <property type="protein sequence ID" value="CAB4661876.1"/>
    <property type="molecule type" value="Genomic_DNA"/>
</dbReference>